<evidence type="ECO:0000313" key="1">
    <source>
        <dbReference type="EMBL" id="JAH24298.1"/>
    </source>
</evidence>
<name>A0A0E9R7J6_ANGAN</name>
<dbReference type="EMBL" id="GBXM01084279">
    <property type="protein sequence ID" value="JAH24298.1"/>
    <property type="molecule type" value="Transcribed_RNA"/>
</dbReference>
<proteinExistence type="predicted"/>
<organism evidence="1">
    <name type="scientific">Anguilla anguilla</name>
    <name type="common">European freshwater eel</name>
    <name type="synonym">Muraena anguilla</name>
    <dbReference type="NCBI Taxonomy" id="7936"/>
    <lineage>
        <taxon>Eukaryota</taxon>
        <taxon>Metazoa</taxon>
        <taxon>Chordata</taxon>
        <taxon>Craniata</taxon>
        <taxon>Vertebrata</taxon>
        <taxon>Euteleostomi</taxon>
        <taxon>Actinopterygii</taxon>
        <taxon>Neopterygii</taxon>
        <taxon>Teleostei</taxon>
        <taxon>Anguilliformes</taxon>
        <taxon>Anguillidae</taxon>
        <taxon>Anguilla</taxon>
    </lineage>
</organism>
<sequence length="39" mass="4590">MKHSATGKHRAPPRVCDLFSFKLSQWTIPPRSRFYVCLK</sequence>
<reference evidence="1" key="2">
    <citation type="journal article" date="2015" name="Fish Shellfish Immunol.">
        <title>Early steps in the European eel (Anguilla anguilla)-Vibrio vulnificus interaction in the gills: Role of the RtxA13 toxin.</title>
        <authorList>
            <person name="Callol A."/>
            <person name="Pajuelo D."/>
            <person name="Ebbesson L."/>
            <person name="Teles M."/>
            <person name="MacKenzie S."/>
            <person name="Amaro C."/>
        </authorList>
    </citation>
    <scope>NUCLEOTIDE SEQUENCE</scope>
</reference>
<accession>A0A0E9R7J6</accession>
<dbReference type="AlphaFoldDB" id="A0A0E9R7J6"/>
<reference evidence="1" key="1">
    <citation type="submission" date="2014-11" db="EMBL/GenBank/DDBJ databases">
        <authorList>
            <person name="Amaro Gonzalez C."/>
        </authorList>
    </citation>
    <scope>NUCLEOTIDE SEQUENCE</scope>
</reference>
<protein>
    <submittedName>
        <fullName evidence="1">Uncharacterized protein</fullName>
    </submittedName>
</protein>